<dbReference type="EnsemblPlants" id="Bo9g017420.1">
    <property type="protein sequence ID" value="Bo9g017420.1"/>
    <property type="gene ID" value="Bo9g017420"/>
</dbReference>
<evidence type="ECO:0000313" key="2">
    <source>
        <dbReference type="EnsemblPlants" id="Bo9g017420.1"/>
    </source>
</evidence>
<reference evidence="2" key="2">
    <citation type="submission" date="2015-03" db="UniProtKB">
        <authorList>
            <consortium name="EnsemblPlants"/>
        </authorList>
    </citation>
    <scope>IDENTIFICATION</scope>
</reference>
<reference evidence="2 3" key="1">
    <citation type="journal article" date="2014" name="Genome Biol.">
        <title>Transcriptome and methylome profiling reveals relics of genome dominance in the mesopolyploid Brassica oleracea.</title>
        <authorList>
            <person name="Parkin I.A."/>
            <person name="Koh C."/>
            <person name="Tang H."/>
            <person name="Robinson S.J."/>
            <person name="Kagale S."/>
            <person name="Clarke W.E."/>
            <person name="Town C.D."/>
            <person name="Nixon J."/>
            <person name="Krishnakumar V."/>
            <person name="Bidwell S.L."/>
            <person name="Denoeud F."/>
            <person name="Belcram H."/>
            <person name="Links M.G."/>
            <person name="Just J."/>
            <person name="Clarke C."/>
            <person name="Bender T."/>
            <person name="Huebert T."/>
            <person name="Mason A.S."/>
            <person name="Pires J.C."/>
            <person name="Barker G."/>
            <person name="Moore J."/>
            <person name="Walley P.G."/>
            <person name="Manoli S."/>
            <person name="Batley J."/>
            <person name="Edwards D."/>
            <person name="Nelson M.N."/>
            <person name="Wang X."/>
            <person name="Paterson A.H."/>
            <person name="King G."/>
            <person name="Bancroft I."/>
            <person name="Chalhoub B."/>
            <person name="Sharpe A.G."/>
        </authorList>
    </citation>
    <scope>NUCLEOTIDE SEQUENCE</scope>
    <source>
        <strain evidence="2 3">cv. TO1000</strain>
    </source>
</reference>
<feature type="chain" id="PRO_5002274881" evidence="1">
    <location>
        <begin position="25"/>
        <end position="189"/>
    </location>
</feature>
<keyword evidence="3" id="KW-1185">Reference proteome</keyword>
<sequence>MEKKLSVAMIVFVLVVMVATGGEAVDHICTFKCEITCRDPEFKTECFRKCMADCTHKPTMKDEDWRDGRNERMKILSQCDDGFSHVIFCPVHRYSFSGVLEEEESFHGEDNDNEVLARDCGQHRCGQHSCGGNVVAGKAWTEEYNIVDEGCVEVIAVDEQTVDKNIVGEGSVYVIDVDKQTVDKRILEE</sequence>
<dbReference type="Proteomes" id="UP000032141">
    <property type="component" value="Chromosome C9"/>
</dbReference>
<evidence type="ECO:0000313" key="3">
    <source>
        <dbReference type="Proteomes" id="UP000032141"/>
    </source>
</evidence>
<dbReference type="AlphaFoldDB" id="A0A0D3E1Z1"/>
<feature type="signal peptide" evidence="1">
    <location>
        <begin position="1"/>
        <end position="24"/>
    </location>
</feature>
<keyword evidence="1" id="KW-0732">Signal</keyword>
<organism evidence="2 3">
    <name type="scientific">Brassica oleracea var. oleracea</name>
    <dbReference type="NCBI Taxonomy" id="109376"/>
    <lineage>
        <taxon>Eukaryota</taxon>
        <taxon>Viridiplantae</taxon>
        <taxon>Streptophyta</taxon>
        <taxon>Embryophyta</taxon>
        <taxon>Tracheophyta</taxon>
        <taxon>Spermatophyta</taxon>
        <taxon>Magnoliopsida</taxon>
        <taxon>eudicotyledons</taxon>
        <taxon>Gunneridae</taxon>
        <taxon>Pentapetalae</taxon>
        <taxon>rosids</taxon>
        <taxon>malvids</taxon>
        <taxon>Brassicales</taxon>
        <taxon>Brassicaceae</taxon>
        <taxon>Brassiceae</taxon>
        <taxon>Brassica</taxon>
    </lineage>
</organism>
<protein>
    <submittedName>
        <fullName evidence="2">Uncharacterized protein</fullName>
    </submittedName>
</protein>
<dbReference type="Gramene" id="Bo9g017420.1">
    <property type="protein sequence ID" value="Bo9g017420.1"/>
    <property type="gene ID" value="Bo9g017420"/>
</dbReference>
<accession>A0A0D3E1Z1</accession>
<evidence type="ECO:0000256" key="1">
    <source>
        <dbReference type="SAM" id="SignalP"/>
    </source>
</evidence>
<dbReference type="HOGENOM" id="CLU_1436316_0_0_1"/>
<name>A0A0D3E1Z1_BRAOL</name>
<proteinExistence type="predicted"/>